<dbReference type="PANTHER" id="PTHR13871">
    <property type="entry name" value="THIOREDOXIN"/>
    <property type="match status" value="1"/>
</dbReference>
<evidence type="ECO:0000259" key="9">
    <source>
        <dbReference type="Pfam" id="PF13966"/>
    </source>
</evidence>
<dbReference type="Gene3D" id="3.40.30.10">
    <property type="entry name" value="Glutaredoxin"/>
    <property type="match status" value="3"/>
</dbReference>
<dbReference type="InterPro" id="IPR012336">
    <property type="entry name" value="Thioredoxin-like_fold"/>
</dbReference>
<name>A0AAV5MDK6_9ROSI</name>
<evidence type="ECO:0000256" key="3">
    <source>
        <dbReference type="ARBA" id="ARBA00023002"/>
    </source>
</evidence>
<dbReference type="InterPro" id="IPR026960">
    <property type="entry name" value="RVT-Znf"/>
</dbReference>
<organism evidence="10 11">
    <name type="scientific">Rubroshorea leprosula</name>
    <dbReference type="NCBI Taxonomy" id="152421"/>
    <lineage>
        <taxon>Eukaryota</taxon>
        <taxon>Viridiplantae</taxon>
        <taxon>Streptophyta</taxon>
        <taxon>Embryophyta</taxon>
        <taxon>Tracheophyta</taxon>
        <taxon>Spermatophyta</taxon>
        <taxon>Magnoliopsida</taxon>
        <taxon>eudicotyledons</taxon>
        <taxon>Gunneridae</taxon>
        <taxon>Pentapetalae</taxon>
        <taxon>rosids</taxon>
        <taxon>malvids</taxon>
        <taxon>Malvales</taxon>
        <taxon>Dipterocarpaceae</taxon>
        <taxon>Rubroshorea</taxon>
    </lineage>
</organism>
<feature type="region of interest" description="Disordered" evidence="7">
    <location>
        <begin position="607"/>
        <end position="653"/>
    </location>
</feature>
<evidence type="ECO:0000256" key="6">
    <source>
        <dbReference type="ARBA" id="ARBA00047804"/>
    </source>
</evidence>
<keyword evidence="3" id="KW-0560">Oxidoreductase</keyword>
<gene>
    <name evidence="10" type="ORF">SLEP1_g54508</name>
</gene>
<dbReference type="Pfam" id="PF13905">
    <property type="entry name" value="Thioredoxin_8"/>
    <property type="match status" value="1"/>
</dbReference>
<feature type="domain" description="Reverse transcriptase zinc-binding" evidence="9">
    <location>
        <begin position="106"/>
        <end position="195"/>
    </location>
</feature>
<dbReference type="Proteomes" id="UP001054252">
    <property type="component" value="Unassembled WGS sequence"/>
</dbReference>
<evidence type="ECO:0000256" key="2">
    <source>
        <dbReference type="ARBA" id="ARBA00022737"/>
    </source>
</evidence>
<evidence type="ECO:0000313" key="11">
    <source>
        <dbReference type="Proteomes" id="UP001054252"/>
    </source>
</evidence>
<accession>A0AAV5MDK6</accession>
<evidence type="ECO:0000256" key="4">
    <source>
        <dbReference type="ARBA" id="ARBA00023027"/>
    </source>
</evidence>
<dbReference type="Pfam" id="PF13966">
    <property type="entry name" value="zf-RVT"/>
    <property type="match status" value="1"/>
</dbReference>
<comment type="catalytic activity">
    <reaction evidence="5">
        <text>[protein]-dithiol + NAD(+) = [protein]-disulfide + NADH + H(+)</text>
        <dbReference type="Rhea" id="RHEA:18749"/>
        <dbReference type="Rhea" id="RHEA-COMP:10593"/>
        <dbReference type="Rhea" id="RHEA-COMP:10594"/>
        <dbReference type="ChEBI" id="CHEBI:15378"/>
        <dbReference type="ChEBI" id="CHEBI:29950"/>
        <dbReference type="ChEBI" id="CHEBI:50058"/>
        <dbReference type="ChEBI" id="CHEBI:57540"/>
        <dbReference type="ChEBI" id="CHEBI:57945"/>
        <dbReference type="EC" id="1.8.1.8"/>
    </reaction>
</comment>
<dbReference type="EC" id="1.8.1.8" evidence="1"/>
<feature type="compositionally biased region" description="Acidic residues" evidence="7">
    <location>
        <begin position="611"/>
        <end position="649"/>
    </location>
</feature>
<keyword evidence="4" id="KW-0520">NAD</keyword>
<sequence length="683" mass="78768">MLRHGFRWEVGDGCRVCFWRDIWVGNKSLRDLFPRLFQLAINKDGTVRDNGIWEGESWKWGIEWRRERMGREKDEEQGLGVVLANIKLRKGLVDLWQWKYVAEGRYVVKTAYEFLAPEECLLEGHLCKLVWCKWVPSKVGFFGWRLCLDRLPTRWNLRKRGVVLQGDGMVCGLCKEGVEDVNHLFCTCQAAWLVWVKVIKWWGLEVVMPDTVRGVVDVLLWCLGSVGGKEMGACIFLGMCKGAEAIQEISQAVLQAAATTFSHLASFGRLVYYSGKLEEFFSEMPWLAIPFPYLEETLDELNDFFQVRNVPRLVILDEHGKVVTDDGVSLIKKYGADGYPFSAESFVLLSSSVTYDSFANLCFLLDFNIQEVYKKLEEKGETFEIVLISLDDEEKSFKESFGGMPWLALPFKDKSCEKLARYFELSTIPTVVIIGPDGKTLQSNMPVSDLVGKNILLYFSGHHCLQCHRFLPKLIESYHEIKAKHEPLEVEIIIESQIQGHWHTYACCHWVKWPNCYTRSKDLIKMHRAKAYPFTEERLKEIEAEYEKMAKEWPEKVKYHWDDKLELTLSRMMDYECDQCNEHGRVWAFRCKESDINLHPKCALEEVNLTESEDEETEGESMDEESPTESESMDEESPTEGESMDEESPNEGWVCGGNMSTGFCCSSSLSRGRQTSVYFGYPI</sequence>
<feature type="domain" description="Thioredoxin-like fold" evidence="8">
    <location>
        <begin position="369"/>
        <end position="439"/>
    </location>
</feature>
<reference evidence="10 11" key="1">
    <citation type="journal article" date="2021" name="Commun. Biol.">
        <title>The genome of Shorea leprosula (Dipterocarpaceae) highlights the ecological relevance of drought in aseasonal tropical rainforests.</title>
        <authorList>
            <person name="Ng K.K.S."/>
            <person name="Kobayashi M.J."/>
            <person name="Fawcett J.A."/>
            <person name="Hatakeyama M."/>
            <person name="Paape T."/>
            <person name="Ng C.H."/>
            <person name="Ang C.C."/>
            <person name="Tnah L.H."/>
            <person name="Lee C.T."/>
            <person name="Nishiyama T."/>
            <person name="Sese J."/>
            <person name="O'Brien M.J."/>
            <person name="Copetti D."/>
            <person name="Mohd Noor M.I."/>
            <person name="Ong R.C."/>
            <person name="Putra M."/>
            <person name="Sireger I.Z."/>
            <person name="Indrioko S."/>
            <person name="Kosugi Y."/>
            <person name="Izuno A."/>
            <person name="Isagi Y."/>
            <person name="Lee S.L."/>
            <person name="Shimizu K.K."/>
        </authorList>
    </citation>
    <scope>NUCLEOTIDE SEQUENCE [LARGE SCALE GENOMIC DNA]</scope>
    <source>
        <strain evidence="10">214</strain>
    </source>
</reference>
<dbReference type="PANTHER" id="PTHR13871:SF96">
    <property type="entry name" value="THIOREDOXIN DOMAIN-CONTAINING PROTEIN"/>
    <property type="match status" value="1"/>
</dbReference>
<dbReference type="SUPFAM" id="SSF52833">
    <property type="entry name" value="Thioredoxin-like"/>
    <property type="match status" value="2"/>
</dbReference>
<evidence type="ECO:0000256" key="5">
    <source>
        <dbReference type="ARBA" id="ARBA00047388"/>
    </source>
</evidence>
<keyword evidence="11" id="KW-1185">Reference proteome</keyword>
<evidence type="ECO:0000256" key="7">
    <source>
        <dbReference type="SAM" id="MobiDB-lite"/>
    </source>
</evidence>
<dbReference type="AlphaFoldDB" id="A0AAV5MDK6"/>
<evidence type="ECO:0000256" key="1">
    <source>
        <dbReference type="ARBA" id="ARBA00012612"/>
    </source>
</evidence>
<evidence type="ECO:0000313" key="10">
    <source>
        <dbReference type="EMBL" id="GKV47625.1"/>
    </source>
</evidence>
<protein>
    <recommendedName>
        <fullName evidence="1">protein-disulfide reductase</fullName>
        <ecNumber evidence="1">1.8.1.8</ecNumber>
    </recommendedName>
</protein>
<proteinExistence type="predicted"/>
<dbReference type="InterPro" id="IPR052259">
    <property type="entry name" value="Nucleoredoxin-like"/>
</dbReference>
<comment type="catalytic activity">
    <reaction evidence="6">
        <text>[protein]-dithiol + NADP(+) = [protein]-disulfide + NADPH + H(+)</text>
        <dbReference type="Rhea" id="RHEA:18753"/>
        <dbReference type="Rhea" id="RHEA-COMP:10593"/>
        <dbReference type="Rhea" id="RHEA-COMP:10594"/>
        <dbReference type="ChEBI" id="CHEBI:15378"/>
        <dbReference type="ChEBI" id="CHEBI:29950"/>
        <dbReference type="ChEBI" id="CHEBI:50058"/>
        <dbReference type="ChEBI" id="CHEBI:57783"/>
        <dbReference type="ChEBI" id="CHEBI:58349"/>
        <dbReference type="EC" id="1.8.1.8"/>
    </reaction>
</comment>
<comment type="caution">
    <text evidence="10">The sequence shown here is derived from an EMBL/GenBank/DDBJ whole genome shotgun (WGS) entry which is preliminary data.</text>
</comment>
<keyword evidence="2" id="KW-0677">Repeat</keyword>
<dbReference type="EMBL" id="BPVZ01000232">
    <property type="protein sequence ID" value="GKV47625.1"/>
    <property type="molecule type" value="Genomic_DNA"/>
</dbReference>
<dbReference type="InterPro" id="IPR036249">
    <property type="entry name" value="Thioredoxin-like_sf"/>
</dbReference>
<dbReference type="GO" id="GO:0047134">
    <property type="term" value="F:protein-disulfide reductase [NAD(P)H] activity"/>
    <property type="evidence" value="ECO:0007669"/>
    <property type="project" value="UniProtKB-EC"/>
</dbReference>
<evidence type="ECO:0000259" key="8">
    <source>
        <dbReference type="Pfam" id="PF13905"/>
    </source>
</evidence>